<dbReference type="InterPro" id="IPR006597">
    <property type="entry name" value="Sel1-like"/>
</dbReference>
<dbReference type="SMART" id="SM00671">
    <property type="entry name" value="SEL1"/>
    <property type="match status" value="5"/>
</dbReference>
<comment type="similarity">
    <text evidence="1">Belongs to the sel-1 family.</text>
</comment>
<dbReference type="Gene3D" id="3.40.50.720">
    <property type="entry name" value="NAD(P)-binding Rossmann-like Domain"/>
    <property type="match status" value="1"/>
</dbReference>
<accession>A0A7S2HUP9</accession>
<dbReference type="SUPFAM" id="SSF81901">
    <property type="entry name" value="HCP-like"/>
    <property type="match status" value="1"/>
</dbReference>
<dbReference type="AlphaFoldDB" id="A0A7S2HUP9"/>
<proteinExistence type="inferred from homology"/>
<dbReference type="PANTHER" id="PTHR11102">
    <property type="entry name" value="SEL-1-LIKE PROTEIN"/>
    <property type="match status" value="1"/>
</dbReference>
<dbReference type="InterPro" id="IPR050767">
    <property type="entry name" value="Sel1_AlgK"/>
</dbReference>
<dbReference type="Gene3D" id="1.25.40.10">
    <property type="entry name" value="Tetratricopeptide repeat domain"/>
    <property type="match status" value="1"/>
</dbReference>
<gene>
    <name evidence="2" type="ORF">DSPE1174_LOCUS33702</name>
</gene>
<reference evidence="2" key="1">
    <citation type="submission" date="2021-01" db="EMBL/GenBank/DDBJ databases">
        <authorList>
            <person name="Corre E."/>
            <person name="Pelletier E."/>
            <person name="Niang G."/>
            <person name="Scheremetjew M."/>
            <person name="Finn R."/>
            <person name="Kale V."/>
            <person name="Holt S."/>
            <person name="Cochrane G."/>
            <person name="Meng A."/>
            <person name="Brown T."/>
            <person name="Cohen L."/>
        </authorList>
    </citation>
    <scope>NUCLEOTIDE SEQUENCE</scope>
    <source>
        <strain evidence="2">CCMP1381</strain>
    </source>
</reference>
<organism evidence="2">
    <name type="scientific">Octactis speculum</name>
    <dbReference type="NCBI Taxonomy" id="3111310"/>
    <lineage>
        <taxon>Eukaryota</taxon>
        <taxon>Sar</taxon>
        <taxon>Stramenopiles</taxon>
        <taxon>Ochrophyta</taxon>
        <taxon>Dictyochophyceae</taxon>
        <taxon>Dictyochales</taxon>
        <taxon>Dictyochaceae</taxon>
        <taxon>Octactis</taxon>
    </lineage>
</organism>
<protein>
    <submittedName>
        <fullName evidence="2">Uncharacterized protein</fullName>
    </submittedName>
</protein>
<evidence type="ECO:0000313" key="2">
    <source>
        <dbReference type="EMBL" id="CAD9500167.1"/>
    </source>
</evidence>
<evidence type="ECO:0000256" key="1">
    <source>
        <dbReference type="ARBA" id="ARBA00038101"/>
    </source>
</evidence>
<dbReference type="InterPro" id="IPR011990">
    <property type="entry name" value="TPR-like_helical_dom_sf"/>
</dbReference>
<dbReference type="PANTHER" id="PTHR11102:SF160">
    <property type="entry name" value="ERAD-ASSOCIATED E3 UBIQUITIN-PROTEIN LIGASE COMPONENT HRD3"/>
    <property type="match status" value="1"/>
</dbReference>
<dbReference type="EMBL" id="HBGS01064534">
    <property type="protein sequence ID" value="CAD9500167.1"/>
    <property type="molecule type" value="Transcribed_RNA"/>
</dbReference>
<sequence>MVSAPVLPLPREGSHKTHQRNLYNLADLTPAPRDEVLAFAADLLGVPWGQGVGYYADPGRRRNGARAARSRKENKRVRSRCLSGQLGYSLMYPDYRTGLSSLFSLQDQSLADTVKRARKEKEGESFTKNVLVSGLLPRRSLPVASAIIANKAWPAPLLERLAPGVVPLGGLVEVALALWGDAAALLDALPLVPPRRVMHGELLLPPRSDAKINQQQRLRFLRAAALAGDSRAQHTIGLLSHSGFGGVAKNATESVMYHAIAAVQGNFDAVAVLGGCLRVGAGVPINESLGVSFIRASADSGNPAGLNKLGQLREAAGDVNGAALLYQKSAGLGNALGLFSWGYALVYGEGVEKDTHEGETQWRRATELAPMEGSEEAAYFLGMRYISTRPEEGRRWLKIAHDLGFEDATAVLQVEMPEGSF</sequence>
<name>A0A7S2HUP9_9STRA</name>